<feature type="transmembrane region" description="Helical" evidence="1">
    <location>
        <begin position="12"/>
        <end position="31"/>
    </location>
</feature>
<name>A0A0F9KG69_9ZZZZ</name>
<keyword evidence="1" id="KW-0812">Transmembrane</keyword>
<accession>A0A0F9KG69</accession>
<evidence type="ECO:0000256" key="1">
    <source>
        <dbReference type="SAM" id="Phobius"/>
    </source>
</evidence>
<dbReference type="AlphaFoldDB" id="A0A0F9KG69"/>
<feature type="transmembrane region" description="Helical" evidence="1">
    <location>
        <begin position="211"/>
        <end position="229"/>
    </location>
</feature>
<evidence type="ECO:0000313" key="2">
    <source>
        <dbReference type="EMBL" id="KKM21118.1"/>
    </source>
</evidence>
<feature type="transmembrane region" description="Helical" evidence="1">
    <location>
        <begin position="241"/>
        <end position="259"/>
    </location>
</feature>
<protein>
    <recommendedName>
        <fullName evidence="3">Divalent cation transporter</fullName>
    </recommendedName>
</protein>
<evidence type="ECO:0008006" key="3">
    <source>
        <dbReference type="Google" id="ProtNLM"/>
    </source>
</evidence>
<keyword evidence="1" id="KW-0472">Membrane</keyword>
<comment type="caution">
    <text evidence="2">The sequence shown here is derived from an EMBL/GenBank/DDBJ whole genome shotgun (WGS) entry which is preliminary data.</text>
</comment>
<feature type="transmembrane region" description="Helical" evidence="1">
    <location>
        <begin position="341"/>
        <end position="365"/>
    </location>
</feature>
<reference evidence="2" key="1">
    <citation type="journal article" date="2015" name="Nature">
        <title>Complex archaea that bridge the gap between prokaryotes and eukaryotes.</title>
        <authorList>
            <person name="Spang A."/>
            <person name="Saw J.H."/>
            <person name="Jorgensen S.L."/>
            <person name="Zaremba-Niedzwiedzka K."/>
            <person name="Martijn J."/>
            <person name="Lind A.E."/>
            <person name="van Eijk R."/>
            <person name="Schleper C."/>
            <person name="Guy L."/>
            <person name="Ettema T.J."/>
        </authorList>
    </citation>
    <scope>NUCLEOTIDE SEQUENCE</scope>
</reference>
<dbReference type="EMBL" id="LAZR01013622">
    <property type="protein sequence ID" value="KKM21118.1"/>
    <property type="molecule type" value="Genomic_DNA"/>
</dbReference>
<gene>
    <name evidence="2" type="ORF">LCGC14_1638640</name>
</gene>
<feature type="transmembrane region" description="Helical" evidence="1">
    <location>
        <begin position="141"/>
        <end position="163"/>
    </location>
</feature>
<feature type="transmembrane region" description="Helical" evidence="1">
    <location>
        <begin position="377"/>
        <end position="395"/>
    </location>
</feature>
<keyword evidence="1" id="KW-1133">Transmembrane helix</keyword>
<organism evidence="2">
    <name type="scientific">marine sediment metagenome</name>
    <dbReference type="NCBI Taxonomy" id="412755"/>
    <lineage>
        <taxon>unclassified sequences</taxon>
        <taxon>metagenomes</taxon>
        <taxon>ecological metagenomes</taxon>
    </lineage>
</organism>
<feature type="transmembrane region" description="Helical" evidence="1">
    <location>
        <begin position="265"/>
        <end position="291"/>
    </location>
</feature>
<feature type="transmembrane region" description="Helical" evidence="1">
    <location>
        <begin position="175"/>
        <end position="191"/>
    </location>
</feature>
<feature type="transmembrane region" description="Helical" evidence="1">
    <location>
        <begin position="312"/>
        <end position="335"/>
    </location>
</feature>
<sequence>MEVSKPSKAKFIASGIIPFAFLIVMIAYIFGPGSYLLDFGVPLPEITIEKTDFVDSEIRVTVRNTGPIPVEIVMADVNDRIQPAAIEPDRFLERYEVALVRIPFEWNEAEPYIIGLTIEDGTRFEKEIEAAAQALEPSLELAGFFAIIGTYVGIIPVMIGLLWLPFIKRLKKNKYHFFLALTAGLLLFLGIDSIEEALEIYQENLSQSFNGVLLVTTVIVVTFLGLYYVTEKLIKRAESSGIAKPVVIALMIAIGIGLHNFGEGLAIGAAVGIGSIAFSTFLIVGFALHNTTEGIAIAAPMSRGKSMIGKALIGKLAGLGMIAGAPAIFGAWIGGFVYSPFATVVFLSIGAGAIFQVVITVLRWVREEGDKNLSSAAVASGIAVGMLIMYLTSILV</sequence>
<proteinExistence type="predicted"/>